<dbReference type="PROSITE" id="PS50011">
    <property type="entry name" value="PROTEIN_KINASE_DOM"/>
    <property type="match status" value="1"/>
</dbReference>
<evidence type="ECO:0000313" key="3">
    <source>
        <dbReference type="Proteomes" id="UP001362999"/>
    </source>
</evidence>
<dbReference type="PANTHER" id="PTHR44167:SF18">
    <property type="entry name" value="PROTEIN KINASE DOMAIN-CONTAINING PROTEIN"/>
    <property type="match status" value="1"/>
</dbReference>
<accession>A0AAV9ZYJ3</accession>
<keyword evidence="3" id="KW-1185">Reference proteome</keyword>
<dbReference type="Gene3D" id="1.10.510.10">
    <property type="entry name" value="Transferase(Phosphotransferase) domain 1"/>
    <property type="match status" value="1"/>
</dbReference>
<protein>
    <submittedName>
        <fullName evidence="2">Kinase-like protein</fullName>
    </submittedName>
</protein>
<organism evidence="2 3">
    <name type="scientific">Favolaschia claudopus</name>
    <dbReference type="NCBI Taxonomy" id="2862362"/>
    <lineage>
        <taxon>Eukaryota</taxon>
        <taxon>Fungi</taxon>
        <taxon>Dikarya</taxon>
        <taxon>Basidiomycota</taxon>
        <taxon>Agaricomycotina</taxon>
        <taxon>Agaricomycetes</taxon>
        <taxon>Agaricomycetidae</taxon>
        <taxon>Agaricales</taxon>
        <taxon>Marasmiineae</taxon>
        <taxon>Mycenaceae</taxon>
        <taxon>Favolaschia</taxon>
    </lineage>
</organism>
<dbReference type="EMBL" id="JAWWNJ010000098">
    <property type="protein sequence ID" value="KAK6996315.1"/>
    <property type="molecule type" value="Genomic_DNA"/>
</dbReference>
<dbReference type="GO" id="GO:0005524">
    <property type="term" value="F:ATP binding"/>
    <property type="evidence" value="ECO:0007669"/>
    <property type="project" value="InterPro"/>
</dbReference>
<dbReference type="Proteomes" id="UP001362999">
    <property type="component" value="Unassembled WGS sequence"/>
</dbReference>
<keyword evidence="2" id="KW-0418">Kinase</keyword>
<dbReference type="PANTHER" id="PTHR44167">
    <property type="entry name" value="OVARIAN-SPECIFIC SERINE/THREONINE-PROTEIN KINASE LOK-RELATED"/>
    <property type="match status" value="1"/>
</dbReference>
<dbReference type="GO" id="GO:0044773">
    <property type="term" value="P:mitotic DNA damage checkpoint signaling"/>
    <property type="evidence" value="ECO:0007669"/>
    <property type="project" value="TreeGrafter"/>
</dbReference>
<keyword evidence="2" id="KW-0808">Transferase</keyword>
<comment type="caution">
    <text evidence="2">The sequence shown here is derived from an EMBL/GenBank/DDBJ whole genome shotgun (WGS) entry which is preliminary data.</text>
</comment>
<dbReference type="InterPro" id="IPR011009">
    <property type="entry name" value="Kinase-like_dom_sf"/>
</dbReference>
<reference evidence="2 3" key="1">
    <citation type="journal article" date="2024" name="J Genomics">
        <title>Draft genome sequencing and assembly of Favolaschia claudopus CIRM-BRFM 2984 isolated from oak limbs.</title>
        <authorList>
            <person name="Navarro D."/>
            <person name="Drula E."/>
            <person name="Chaduli D."/>
            <person name="Cazenave R."/>
            <person name="Ahrendt S."/>
            <person name="Wang J."/>
            <person name="Lipzen A."/>
            <person name="Daum C."/>
            <person name="Barry K."/>
            <person name="Grigoriev I.V."/>
            <person name="Favel A."/>
            <person name="Rosso M.N."/>
            <person name="Martin F."/>
        </authorList>
    </citation>
    <scope>NUCLEOTIDE SEQUENCE [LARGE SCALE GENOMIC DNA]</scope>
    <source>
        <strain evidence="2 3">CIRM-BRFM 2984</strain>
    </source>
</reference>
<dbReference type="SMART" id="SM00220">
    <property type="entry name" value="S_TKc"/>
    <property type="match status" value="1"/>
</dbReference>
<evidence type="ECO:0000313" key="2">
    <source>
        <dbReference type="EMBL" id="KAK6996315.1"/>
    </source>
</evidence>
<feature type="domain" description="Protein kinase" evidence="1">
    <location>
        <begin position="1"/>
        <end position="293"/>
    </location>
</feature>
<dbReference type="GO" id="GO:0005737">
    <property type="term" value="C:cytoplasm"/>
    <property type="evidence" value="ECO:0007669"/>
    <property type="project" value="TreeGrafter"/>
</dbReference>
<gene>
    <name evidence="2" type="ORF">R3P38DRAFT_3329606</name>
</gene>
<evidence type="ECO:0000259" key="1">
    <source>
        <dbReference type="PROSITE" id="PS50011"/>
    </source>
</evidence>
<proteinExistence type="predicted"/>
<dbReference type="InterPro" id="IPR000719">
    <property type="entry name" value="Prot_kinase_dom"/>
</dbReference>
<dbReference type="SUPFAM" id="SSF56112">
    <property type="entry name" value="Protein kinase-like (PK-like)"/>
    <property type="match status" value="1"/>
</dbReference>
<dbReference type="GO" id="GO:0005634">
    <property type="term" value="C:nucleus"/>
    <property type="evidence" value="ECO:0007669"/>
    <property type="project" value="TreeGrafter"/>
</dbReference>
<dbReference type="GO" id="GO:0004674">
    <property type="term" value="F:protein serine/threonine kinase activity"/>
    <property type="evidence" value="ECO:0007669"/>
    <property type="project" value="TreeGrafter"/>
</dbReference>
<dbReference type="AlphaFoldDB" id="A0AAV9ZYJ3"/>
<sequence length="293" mass="33012">MLPAADSFHPRHAEDFVHTVSGRRVRTPRDMWYPPRPAVELGLDRCRRQVIIKAVAPGAAEARILERLALGPLRDHPDNHTIPIVSILHNIIINDRATFLVHAQWGQWRLERTPCSLSFWAGTQAYQLLQGLAFMHDQGIAHGDLYYGNIVCNFGSLRSRDNPCLSFENFQESGNYRVAFIDFGEARDFGVSGSIQIPCPRPVSGPPADFRAPEIDHCKTFDPFAADVFSMARLVLALDPRLRSDLQKIPEAYRALLNDMGHPDPSVRPSARVALERLESLNRFQTAHQWCAS</sequence>
<name>A0AAV9ZYJ3_9AGAR</name>